<evidence type="ECO:0000256" key="1">
    <source>
        <dbReference type="SAM" id="SignalP"/>
    </source>
</evidence>
<evidence type="ECO:0000313" key="2">
    <source>
        <dbReference type="EMBL" id="GHB02409.1"/>
    </source>
</evidence>
<gene>
    <name evidence="2" type="ORF">GCM10009069_26420</name>
</gene>
<evidence type="ECO:0008006" key="4">
    <source>
        <dbReference type="Google" id="ProtNLM"/>
    </source>
</evidence>
<keyword evidence="1" id="KW-0732">Signal</keyword>
<dbReference type="AlphaFoldDB" id="A0A8J3CSD7"/>
<dbReference type="InterPro" id="IPR036249">
    <property type="entry name" value="Thioredoxin-like_sf"/>
</dbReference>
<dbReference type="Proteomes" id="UP000634004">
    <property type="component" value="Unassembled WGS sequence"/>
</dbReference>
<dbReference type="Pfam" id="PF13899">
    <property type="entry name" value="Thioredoxin_7"/>
    <property type="match status" value="1"/>
</dbReference>
<comment type="caution">
    <text evidence="2">The sequence shown here is derived from an EMBL/GenBank/DDBJ whole genome shotgun (WGS) entry which is preliminary data.</text>
</comment>
<keyword evidence="3" id="KW-1185">Reference proteome</keyword>
<reference evidence="2" key="2">
    <citation type="submission" date="2020-09" db="EMBL/GenBank/DDBJ databases">
        <authorList>
            <person name="Sun Q."/>
            <person name="Kim S."/>
        </authorList>
    </citation>
    <scope>NUCLEOTIDE SEQUENCE</scope>
    <source>
        <strain evidence="2">KCTC 32513</strain>
    </source>
</reference>
<accession>A0A8J3CSD7</accession>
<reference evidence="2" key="1">
    <citation type="journal article" date="2014" name="Int. J. Syst. Evol. Microbiol.">
        <title>Complete genome sequence of Corynebacterium casei LMG S-19264T (=DSM 44701T), isolated from a smear-ripened cheese.</title>
        <authorList>
            <consortium name="US DOE Joint Genome Institute (JGI-PGF)"/>
            <person name="Walter F."/>
            <person name="Albersmeier A."/>
            <person name="Kalinowski J."/>
            <person name="Ruckert C."/>
        </authorList>
    </citation>
    <scope>NUCLEOTIDE SEQUENCE</scope>
    <source>
        <strain evidence="2">KCTC 32513</strain>
    </source>
</reference>
<evidence type="ECO:0000313" key="3">
    <source>
        <dbReference type="Proteomes" id="UP000634004"/>
    </source>
</evidence>
<name>A0A8J3CSD7_9PROT</name>
<dbReference type="EMBL" id="BMZH01000014">
    <property type="protein sequence ID" value="GHB02409.1"/>
    <property type="molecule type" value="Genomic_DNA"/>
</dbReference>
<dbReference type="Gene3D" id="3.40.30.10">
    <property type="entry name" value="Glutaredoxin"/>
    <property type="match status" value="1"/>
</dbReference>
<proteinExistence type="predicted"/>
<sequence length="163" mass="17563">MIRAAFFGLSLALTACATQGHTGDGHHSMQDEPQPFQADRDANVDVDAALARATERGTKALIVMGGNWCHDSRAFAAAIAQPETATLIADKYELVWVDVGMKVLNQDVAERFGLDGTPGTPTVIVARGDGTILNFEDAPTWRNAASRDSDDIHQYFVDMAAKE</sequence>
<protein>
    <recommendedName>
        <fullName evidence="4">Thioredoxin family protein</fullName>
    </recommendedName>
</protein>
<feature type="signal peptide" evidence="1">
    <location>
        <begin position="1"/>
        <end position="17"/>
    </location>
</feature>
<dbReference type="SUPFAM" id="SSF52833">
    <property type="entry name" value="Thioredoxin-like"/>
    <property type="match status" value="1"/>
</dbReference>
<dbReference type="PROSITE" id="PS51257">
    <property type="entry name" value="PROKAR_LIPOPROTEIN"/>
    <property type="match status" value="1"/>
</dbReference>
<feature type="chain" id="PRO_5035242052" description="Thioredoxin family protein" evidence="1">
    <location>
        <begin position="18"/>
        <end position="163"/>
    </location>
</feature>
<dbReference type="RefSeq" id="WP_189499228.1">
    <property type="nucleotide sequence ID" value="NZ_BMZH01000014.1"/>
</dbReference>
<organism evidence="2 3">
    <name type="scientific">Algimonas arctica</name>
    <dbReference type="NCBI Taxonomy" id="1479486"/>
    <lineage>
        <taxon>Bacteria</taxon>
        <taxon>Pseudomonadati</taxon>
        <taxon>Pseudomonadota</taxon>
        <taxon>Alphaproteobacteria</taxon>
        <taxon>Maricaulales</taxon>
        <taxon>Robiginitomaculaceae</taxon>
        <taxon>Algimonas</taxon>
    </lineage>
</organism>